<comment type="caution">
    <text evidence="2">The sequence shown here is derived from an EMBL/GenBank/DDBJ whole genome shotgun (WGS) entry which is preliminary data.</text>
</comment>
<feature type="chain" id="PRO_5047107653" evidence="1">
    <location>
        <begin position="31"/>
        <end position="121"/>
    </location>
</feature>
<protein>
    <submittedName>
        <fullName evidence="2">Uncharacterized protein</fullName>
    </submittedName>
</protein>
<proteinExistence type="predicted"/>
<reference evidence="3" key="1">
    <citation type="journal article" date="2019" name="Int. J. Syst. Evol. Microbiol.">
        <title>The Global Catalogue of Microorganisms (GCM) 10K type strain sequencing project: providing services to taxonomists for standard genome sequencing and annotation.</title>
        <authorList>
            <consortium name="The Broad Institute Genomics Platform"/>
            <consortium name="The Broad Institute Genome Sequencing Center for Infectious Disease"/>
            <person name="Wu L."/>
            <person name="Ma J."/>
        </authorList>
    </citation>
    <scope>NUCLEOTIDE SEQUENCE [LARGE SCALE GENOMIC DNA]</scope>
    <source>
        <strain evidence="3">CCUG 53903</strain>
    </source>
</reference>
<keyword evidence="3" id="KW-1185">Reference proteome</keyword>
<gene>
    <name evidence="2" type="ORF">ACFPZ3_02925</name>
</gene>
<evidence type="ECO:0000313" key="3">
    <source>
        <dbReference type="Proteomes" id="UP001596058"/>
    </source>
</evidence>
<keyword evidence="1" id="KW-0732">Signal</keyword>
<accession>A0ABW1CDL0</accession>
<evidence type="ECO:0000256" key="1">
    <source>
        <dbReference type="SAM" id="SignalP"/>
    </source>
</evidence>
<feature type="signal peptide" evidence="1">
    <location>
        <begin position="1"/>
        <end position="30"/>
    </location>
</feature>
<dbReference type="RefSeq" id="WP_379512353.1">
    <property type="nucleotide sequence ID" value="NZ_JBHSPA010000006.1"/>
</dbReference>
<organism evidence="2 3">
    <name type="scientific">Nonomuraea insulae</name>
    <dbReference type="NCBI Taxonomy" id="1616787"/>
    <lineage>
        <taxon>Bacteria</taxon>
        <taxon>Bacillati</taxon>
        <taxon>Actinomycetota</taxon>
        <taxon>Actinomycetes</taxon>
        <taxon>Streptosporangiales</taxon>
        <taxon>Streptosporangiaceae</taxon>
        <taxon>Nonomuraea</taxon>
    </lineage>
</organism>
<sequence length="121" mass="12594">MLRTLRSRGRAACAATVLATLTLTAYPAAAAATGRLTLYSDTAFSQPVKSVTYSACEDFVGYISGQRVGSFNNSPLPGCRVVLHAVSGNYTLCAGRAVVPQAYRQTLLYSIGAGTTAPCPV</sequence>
<dbReference type="Proteomes" id="UP001596058">
    <property type="component" value="Unassembled WGS sequence"/>
</dbReference>
<evidence type="ECO:0000313" key="2">
    <source>
        <dbReference type="EMBL" id="MFC5822801.1"/>
    </source>
</evidence>
<dbReference type="EMBL" id="JBHSPA010000006">
    <property type="protein sequence ID" value="MFC5822801.1"/>
    <property type="molecule type" value="Genomic_DNA"/>
</dbReference>
<name>A0ABW1CDL0_9ACTN</name>